<dbReference type="InterPro" id="IPR001374">
    <property type="entry name" value="R3H_dom"/>
</dbReference>
<evidence type="ECO:0000256" key="9">
    <source>
        <dbReference type="ARBA" id="ARBA00023242"/>
    </source>
</evidence>
<dbReference type="PANTHER" id="PTHR12360:SF12">
    <property type="entry name" value="TRANSCRIPTIONAL REPRESSOR NF-X1"/>
    <property type="match status" value="1"/>
</dbReference>
<dbReference type="InterPro" id="IPR000967">
    <property type="entry name" value="Znf_NFX1"/>
</dbReference>
<reference evidence="11" key="1">
    <citation type="submission" date="2021-02" db="EMBL/GenBank/DDBJ databases">
        <authorList>
            <person name="Nowell W R."/>
        </authorList>
    </citation>
    <scope>NUCLEOTIDE SEQUENCE</scope>
</reference>
<evidence type="ECO:0000313" key="12">
    <source>
        <dbReference type="Proteomes" id="UP000676336"/>
    </source>
</evidence>
<dbReference type="EMBL" id="CAJOBI010005078">
    <property type="protein sequence ID" value="CAF4021352.1"/>
    <property type="molecule type" value="Genomic_DNA"/>
</dbReference>
<dbReference type="GO" id="GO:0000977">
    <property type="term" value="F:RNA polymerase II transcription regulatory region sequence-specific DNA binding"/>
    <property type="evidence" value="ECO:0007669"/>
    <property type="project" value="TreeGrafter"/>
</dbReference>
<dbReference type="PROSITE" id="PS51061">
    <property type="entry name" value="R3H"/>
    <property type="match status" value="1"/>
</dbReference>
<dbReference type="GO" id="GO:0005634">
    <property type="term" value="C:nucleus"/>
    <property type="evidence" value="ECO:0007669"/>
    <property type="project" value="UniProtKB-SubCell"/>
</dbReference>
<protein>
    <recommendedName>
        <fullName evidence="10">R3H domain-containing protein</fullName>
    </recommendedName>
</protein>
<dbReference type="PANTHER" id="PTHR12360">
    <property type="entry name" value="NUCLEAR TRANSCRIPTION FACTOR, X-BOX BINDING 1 NFX1"/>
    <property type="match status" value="1"/>
</dbReference>
<dbReference type="InterPro" id="IPR034078">
    <property type="entry name" value="NFX1_fam"/>
</dbReference>
<name>A0A8S2NVC5_9BILA</name>
<evidence type="ECO:0000256" key="4">
    <source>
        <dbReference type="ARBA" id="ARBA00022737"/>
    </source>
</evidence>
<evidence type="ECO:0000256" key="6">
    <source>
        <dbReference type="ARBA" id="ARBA00022833"/>
    </source>
</evidence>
<evidence type="ECO:0000256" key="8">
    <source>
        <dbReference type="ARBA" id="ARBA00023163"/>
    </source>
</evidence>
<dbReference type="Gene3D" id="3.30.1370.50">
    <property type="entry name" value="R3H-like domain"/>
    <property type="match status" value="1"/>
</dbReference>
<evidence type="ECO:0000256" key="2">
    <source>
        <dbReference type="ARBA" id="ARBA00007269"/>
    </source>
</evidence>
<evidence type="ECO:0000256" key="3">
    <source>
        <dbReference type="ARBA" id="ARBA00022723"/>
    </source>
</evidence>
<evidence type="ECO:0000313" key="11">
    <source>
        <dbReference type="EMBL" id="CAF4021352.1"/>
    </source>
</evidence>
<keyword evidence="7" id="KW-0805">Transcription regulation</keyword>
<feature type="non-terminal residue" evidence="11">
    <location>
        <position position="1"/>
    </location>
</feature>
<evidence type="ECO:0000259" key="10">
    <source>
        <dbReference type="PROSITE" id="PS51061"/>
    </source>
</evidence>
<proteinExistence type="inferred from homology"/>
<keyword evidence="9" id="KW-0539">Nucleus</keyword>
<keyword evidence="5" id="KW-0863">Zinc-finger</keyword>
<keyword evidence="3" id="KW-0479">Metal-binding</keyword>
<dbReference type="GO" id="GO:0008270">
    <property type="term" value="F:zinc ion binding"/>
    <property type="evidence" value="ECO:0007669"/>
    <property type="project" value="UniProtKB-KW"/>
</dbReference>
<accession>A0A8S2NVC5</accession>
<dbReference type="SMART" id="SM00393">
    <property type="entry name" value="R3H"/>
    <property type="match status" value="1"/>
</dbReference>
<comment type="subcellular location">
    <subcellularLocation>
        <location evidence="1">Nucleus</location>
    </subcellularLocation>
</comment>
<dbReference type="AlphaFoldDB" id="A0A8S2NVC5"/>
<organism evidence="11 12">
    <name type="scientific">Rotaria magnacalcarata</name>
    <dbReference type="NCBI Taxonomy" id="392030"/>
    <lineage>
        <taxon>Eukaryota</taxon>
        <taxon>Metazoa</taxon>
        <taxon>Spiralia</taxon>
        <taxon>Gnathifera</taxon>
        <taxon>Rotifera</taxon>
        <taxon>Eurotatoria</taxon>
        <taxon>Bdelloidea</taxon>
        <taxon>Philodinida</taxon>
        <taxon>Philodinidae</taxon>
        <taxon>Rotaria</taxon>
    </lineage>
</organism>
<dbReference type="Pfam" id="PF01424">
    <property type="entry name" value="R3H"/>
    <property type="match status" value="1"/>
</dbReference>
<dbReference type="CDD" id="cd06008">
    <property type="entry name" value="NF-X1-zinc-finger"/>
    <property type="match status" value="1"/>
</dbReference>
<dbReference type="GO" id="GO:0000981">
    <property type="term" value="F:DNA-binding transcription factor activity, RNA polymerase II-specific"/>
    <property type="evidence" value="ECO:0007669"/>
    <property type="project" value="TreeGrafter"/>
</dbReference>
<keyword evidence="4" id="KW-0677">Repeat</keyword>
<dbReference type="SMART" id="SM00438">
    <property type="entry name" value="ZnF_NFX"/>
    <property type="match status" value="2"/>
</dbReference>
<keyword evidence="6" id="KW-0862">Zinc</keyword>
<dbReference type="GO" id="GO:0000122">
    <property type="term" value="P:negative regulation of transcription by RNA polymerase II"/>
    <property type="evidence" value="ECO:0007669"/>
    <property type="project" value="TreeGrafter"/>
</dbReference>
<dbReference type="SUPFAM" id="SSF82708">
    <property type="entry name" value="R3H domain"/>
    <property type="match status" value="1"/>
</dbReference>
<evidence type="ECO:0000256" key="5">
    <source>
        <dbReference type="ARBA" id="ARBA00022771"/>
    </source>
</evidence>
<comment type="similarity">
    <text evidence="2">Belongs to the NFX1 family.</text>
</comment>
<comment type="caution">
    <text evidence="11">The sequence shown here is derived from an EMBL/GenBank/DDBJ whole genome shotgun (WGS) entry which is preliminary data.</text>
</comment>
<evidence type="ECO:0000256" key="7">
    <source>
        <dbReference type="ARBA" id="ARBA00023015"/>
    </source>
</evidence>
<evidence type="ECO:0000256" key="1">
    <source>
        <dbReference type="ARBA" id="ARBA00004123"/>
    </source>
</evidence>
<gene>
    <name evidence="11" type="ORF">SMN809_LOCUS13039</name>
</gene>
<keyword evidence="8" id="KW-0804">Transcription</keyword>
<sequence length="269" mass="30661">VLCGQPCGRPLPCGVHVCQRACHLGPCQTNDQKCTQRCNIKRRECGHPCNALCHVHESCPITTCRDIIKVRCPCGRLIKDIACNVRPNESNEGKDDINLTQSLVQALSVRTIDLSLSRKQQPSQQHQLECDDDCRIIQRNKNLALALSINPDESRSTPIVYTDFLRDYAKKHLEFVQTIERQFSQLVEETQRHRVAKRCHSFKPMKTNERHVIHELASFYGLETQAMDPEPNRNVVAYASYGMCKFPMVTLSESIRREKLKVPPPVSLT</sequence>
<feature type="domain" description="R3H" evidence="10">
    <location>
        <begin position="173"/>
        <end position="241"/>
    </location>
</feature>
<dbReference type="Proteomes" id="UP000676336">
    <property type="component" value="Unassembled WGS sequence"/>
</dbReference>
<dbReference type="InterPro" id="IPR036867">
    <property type="entry name" value="R3H_dom_sf"/>
</dbReference>